<dbReference type="SUPFAM" id="SSF55347">
    <property type="entry name" value="Glyceraldehyde-3-phosphate dehydrogenase-like, C-terminal domain"/>
    <property type="match status" value="1"/>
</dbReference>
<evidence type="ECO:0000313" key="5">
    <source>
        <dbReference type="Proteomes" id="UP000295632"/>
    </source>
</evidence>
<dbReference type="GO" id="GO:0000166">
    <property type="term" value="F:nucleotide binding"/>
    <property type="evidence" value="ECO:0007669"/>
    <property type="project" value="InterPro"/>
</dbReference>
<reference evidence="4 5" key="1">
    <citation type="submission" date="2019-03" db="EMBL/GenBank/DDBJ databases">
        <title>Genomic Encyclopedia of Type Strains, Phase IV (KMG-IV): sequencing the most valuable type-strain genomes for metagenomic binning, comparative biology and taxonomic classification.</title>
        <authorList>
            <person name="Goeker M."/>
        </authorList>
    </citation>
    <scope>NUCLEOTIDE SEQUENCE [LARGE SCALE GENOMIC DNA]</scope>
    <source>
        <strain evidence="4 5">DSM 28697</strain>
    </source>
</reference>
<dbReference type="SUPFAM" id="SSF51735">
    <property type="entry name" value="NAD(P)-binding Rossmann-fold domains"/>
    <property type="match status" value="1"/>
</dbReference>
<dbReference type="InterPro" id="IPR050463">
    <property type="entry name" value="Gfo/Idh/MocA_oxidrdct_glycsds"/>
</dbReference>
<dbReference type="RefSeq" id="WP_133580889.1">
    <property type="nucleotide sequence ID" value="NZ_SNYJ01000010.1"/>
</dbReference>
<name>A0A4R6TZJ9_9BACI</name>
<protein>
    <submittedName>
        <fullName evidence="4">Putative dehydrogenase</fullName>
    </submittedName>
</protein>
<proteinExistence type="predicted"/>
<dbReference type="GO" id="GO:0016491">
    <property type="term" value="F:oxidoreductase activity"/>
    <property type="evidence" value="ECO:0007669"/>
    <property type="project" value="UniProtKB-KW"/>
</dbReference>
<feature type="domain" description="Gfo/Idh/MocA-like oxidoreductase N-terminal" evidence="2">
    <location>
        <begin position="46"/>
        <end position="142"/>
    </location>
</feature>
<dbReference type="InterPro" id="IPR055170">
    <property type="entry name" value="GFO_IDH_MocA-like_dom"/>
</dbReference>
<comment type="caution">
    <text evidence="4">The sequence shown here is derived from an EMBL/GenBank/DDBJ whole genome shotgun (WGS) entry which is preliminary data.</text>
</comment>
<dbReference type="InterPro" id="IPR000683">
    <property type="entry name" value="Gfo/Idh/MocA-like_OxRdtase_N"/>
</dbReference>
<gene>
    <name evidence="4" type="ORF">EV213_11053</name>
</gene>
<evidence type="ECO:0000259" key="2">
    <source>
        <dbReference type="Pfam" id="PF01408"/>
    </source>
</evidence>
<evidence type="ECO:0000259" key="3">
    <source>
        <dbReference type="Pfam" id="PF22725"/>
    </source>
</evidence>
<dbReference type="InterPro" id="IPR036291">
    <property type="entry name" value="NAD(P)-bd_dom_sf"/>
</dbReference>
<dbReference type="Gene3D" id="3.30.360.10">
    <property type="entry name" value="Dihydrodipicolinate Reductase, domain 2"/>
    <property type="match status" value="1"/>
</dbReference>
<keyword evidence="5" id="KW-1185">Reference proteome</keyword>
<evidence type="ECO:0000313" key="4">
    <source>
        <dbReference type="EMBL" id="TDQ38312.1"/>
    </source>
</evidence>
<dbReference type="Proteomes" id="UP000295632">
    <property type="component" value="Unassembled WGS sequence"/>
</dbReference>
<dbReference type="OrthoDB" id="9768836at2"/>
<dbReference type="Gene3D" id="3.40.50.720">
    <property type="entry name" value="NAD(P)-binding Rossmann-like Domain"/>
    <property type="match status" value="1"/>
</dbReference>
<dbReference type="EMBL" id="SNYJ01000010">
    <property type="protein sequence ID" value="TDQ38312.1"/>
    <property type="molecule type" value="Genomic_DNA"/>
</dbReference>
<dbReference type="PANTHER" id="PTHR43818">
    <property type="entry name" value="BCDNA.GH03377"/>
    <property type="match status" value="1"/>
</dbReference>
<dbReference type="AlphaFoldDB" id="A0A4R6TZJ9"/>
<evidence type="ECO:0000256" key="1">
    <source>
        <dbReference type="ARBA" id="ARBA00023002"/>
    </source>
</evidence>
<dbReference type="Pfam" id="PF22725">
    <property type="entry name" value="GFO_IDH_MocA_C3"/>
    <property type="match status" value="1"/>
</dbReference>
<dbReference type="Pfam" id="PF01408">
    <property type="entry name" value="GFO_IDH_MocA"/>
    <property type="match status" value="1"/>
</dbReference>
<organism evidence="4 5">
    <name type="scientific">Aureibacillus halotolerans</name>
    <dbReference type="NCBI Taxonomy" id="1508390"/>
    <lineage>
        <taxon>Bacteria</taxon>
        <taxon>Bacillati</taxon>
        <taxon>Bacillota</taxon>
        <taxon>Bacilli</taxon>
        <taxon>Bacillales</taxon>
        <taxon>Bacillaceae</taxon>
        <taxon>Aureibacillus</taxon>
    </lineage>
</organism>
<dbReference type="PANTHER" id="PTHR43818:SF11">
    <property type="entry name" value="BCDNA.GH03377"/>
    <property type="match status" value="1"/>
</dbReference>
<feature type="domain" description="GFO/IDH/MocA-like oxidoreductase" evidence="3">
    <location>
        <begin position="154"/>
        <end position="280"/>
    </location>
</feature>
<keyword evidence="1" id="KW-0560">Oxidoreductase</keyword>
<sequence length="358" mass="39551">MGIKEGKVLPKKQAKRVVEQGEFVFAAVGLAHGHIQGMCNGLIAAGAELKYVYDEDEQKVAAFCEKFPNVRVAETLEQILSDEDIKLVAGAAIPSERCALGVEVMEAGKDYFTAKTPFTTLEQLEIARAKVKETGQKYIVHYSERTTNESAIYAGQLIEEGAIGRVLQVIGFGPHRLSPSARDDWFFQKEKYGGILCDIGSHQADQFLHYTGATDATVTTSRVANYNHPQYPELEDFGEASLLGNNGATNYYRIDWFTPDGLSSWGDSRIFLLGTEGSMELRKNIDIGRATHGSHLYLANHEGETYYDCFGKVGRPFFGELILDCLNRTENAMTQEHAFKATELSLKAQSQAVVVEGL</sequence>
<accession>A0A4R6TZJ9</accession>